<reference evidence="3 4" key="1">
    <citation type="submission" date="2019-04" db="EMBL/GenBank/DDBJ databases">
        <authorList>
            <person name="Hwang J.C."/>
        </authorList>
    </citation>
    <scope>NUCLEOTIDE SEQUENCE [LARGE SCALE GENOMIC DNA]</scope>
    <source>
        <strain evidence="3 4">IMCC35002</strain>
    </source>
</reference>
<organism evidence="3 4">
    <name type="scientific">Ferrimonas aestuarii</name>
    <dbReference type="NCBI Taxonomy" id="2569539"/>
    <lineage>
        <taxon>Bacteria</taxon>
        <taxon>Pseudomonadati</taxon>
        <taxon>Pseudomonadota</taxon>
        <taxon>Gammaproteobacteria</taxon>
        <taxon>Alteromonadales</taxon>
        <taxon>Ferrimonadaceae</taxon>
        <taxon>Ferrimonas</taxon>
    </lineage>
</organism>
<evidence type="ECO:0000313" key="4">
    <source>
        <dbReference type="Proteomes" id="UP000305675"/>
    </source>
</evidence>
<proteinExistence type="predicted"/>
<keyword evidence="4" id="KW-1185">Reference proteome</keyword>
<feature type="coiled-coil region" evidence="1">
    <location>
        <begin position="37"/>
        <end position="64"/>
    </location>
</feature>
<dbReference type="AlphaFoldDB" id="A0A4U1BQX7"/>
<keyword evidence="1" id="KW-0175">Coiled coil</keyword>
<protein>
    <recommendedName>
        <fullName evidence="5">Phage shock protein B</fullName>
    </recommendedName>
</protein>
<evidence type="ECO:0008006" key="5">
    <source>
        <dbReference type="Google" id="ProtNLM"/>
    </source>
</evidence>
<name>A0A4U1BQX7_9GAMM</name>
<evidence type="ECO:0000313" key="3">
    <source>
        <dbReference type="EMBL" id="TKB56752.1"/>
    </source>
</evidence>
<keyword evidence="2" id="KW-1133">Transmembrane helix</keyword>
<keyword evidence="2" id="KW-0472">Membrane</keyword>
<keyword evidence="2" id="KW-0812">Transmembrane</keyword>
<feature type="transmembrane region" description="Helical" evidence="2">
    <location>
        <begin position="6"/>
        <end position="26"/>
    </location>
</feature>
<dbReference type="RefSeq" id="WP_136862556.1">
    <property type="nucleotide sequence ID" value="NZ_SWCJ01000003.1"/>
</dbReference>
<dbReference type="EMBL" id="SWCJ01000003">
    <property type="protein sequence ID" value="TKB56752.1"/>
    <property type="molecule type" value="Genomic_DNA"/>
</dbReference>
<evidence type="ECO:0000256" key="2">
    <source>
        <dbReference type="SAM" id="Phobius"/>
    </source>
</evidence>
<accession>A0A4U1BQX7</accession>
<dbReference type="OrthoDB" id="6268604at2"/>
<gene>
    <name evidence="3" type="ORF">FCL42_06370</name>
</gene>
<dbReference type="Proteomes" id="UP000305675">
    <property type="component" value="Unassembled WGS sequence"/>
</dbReference>
<evidence type="ECO:0000256" key="1">
    <source>
        <dbReference type="SAM" id="Coils"/>
    </source>
</evidence>
<sequence>MWSMGGIIAIVAIVMGCLTSIVKMIMRNKSKVHQSEISRLEGELSQTQAHCQRLEERVAVLERIVTDSGFETQQEISRLG</sequence>
<comment type="caution">
    <text evidence="3">The sequence shown here is derived from an EMBL/GenBank/DDBJ whole genome shotgun (WGS) entry which is preliminary data.</text>
</comment>